<feature type="region of interest" description="Disordered" evidence="1">
    <location>
        <begin position="1"/>
        <end position="30"/>
    </location>
</feature>
<gene>
    <name evidence="2" type="ORF">E9934_08460</name>
</gene>
<sequence length="92" mass="9686">MSLGRAVLAPRAGDGPEPQRPLGPLHRGRARRPGYAELAAASNYSERTVREAVAAMDGLLVLHRLADPDGPSDALDRVAQALRLHSALLGGD</sequence>
<evidence type="ECO:0000313" key="3">
    <source>
        <dbReference type="Proteomes" id="UP000307087"/>
    </source>
</evidence>
<name>A0A4S8NE03_9ACTN</name>
<evidence type="ECO:0000313" key="2">
    <source>
        <dbReference type="EMBL" id="THV14678.1"/>
    </source>
</evidence>
<accession>A0A4S8NE03</accession>
<reference evidence="2 3" key="1">
    <citation type="journal article" date="2009" name="Int. J. Syst. Evol. Microbiol.">
        <title>Nocardioides caeni sp. nov., isolated from wastewater.</title>
        <authorList>
            <person name="Yoon J.H."/>
            <person name="Kang S.J."/>
            <person name="Park S."/>
            <person name="Kim W."/>
            <person name="Oh T.K."/>
        </authorList>
    </citation>
    <scope>NUCLEOTIDE SEQUENCE [LARGE SCALE GENOMIC DNA]</scope>
    <source>
        <strain evidence="2 3">DSM 23134</strain>
    </source>
</reference>
<dbReference type="Proteomes" id="UP000307087">
    <property type="component" value="Unassembled WGS sequence"/>
</dbReference>
<protein>
    <submittedName>
        <fullName evidence="2">Uncharacterized protein</fullName>
    </submittedName>
</protein>
<dbReference type="OrthoDB" id="132545at85009"/>
<comment type="caution">
    <text evidence="2">The sequence shown here is derived from an EMBL/GenBank/DDBJ whole genome shotgun (WGS) entry which is preliminary data.</text>
</comment>
<dbReference type="RefSeq" id="WP_136562441.1">
    <property type="nucleotide sequence ID" value="NZ_BAABLS010000003.1"/>
</dbReference>
<evidence type="ECO:0000256" key="1">
    <source>
        <dbReference type="SAM" id="MobiDB-lite"/>
    </source>
</evidence>
<dbReference type="EMBL" id="STGW01000004">
    <property type="protein sequence ID" value="THV14678.1"/>
    <property type="molecule type" value="Genomic_DNA"/>
</dbReference>
<proteinExistence type="predicted"/>
<dbReference type="AlphaFoldDB" id="A0A4S8NE03"/>
<keyword evidence="3" id="KW-1185">Reference proteome</keyword>
<organism evidence="2 3">
    <name type="scientific">Nocardioides caeni</name>
    <dbReference type="NCBI Taxonomy" id="574700"/>
    <lineage>
        <taxon>Bacteria</taxon>
        <taxon>Bacillati</taxon>
        <taxon>Actinomycetota</taxon>
        <taxon>Actinomycetes</taxon>
        <taxon>Propionibacteriales</taxon>
        <taxon>Nocardioidaceae</taxon>
        <taxon>Nocardioides</taxon>
    </lineage>
</organism>